<dbReference type="Proteomes" id="UP000245474">
    <property type="component" value="Unassembled WGS sequence"/>
</dbReference>
<gene>
    <name evidence="7" type="ORF">DEM34_09785</name>
</gene>
<reference evidence="7 8" key="1">
    <citation type="submission" date="2018-05" db="EMBL/GenBank/DDBJ databases">
        <title>Spiribacter halobius sp. nov., a moderately halophilic bacterium isolated from marine solar saltern.</title>
        <authorList>
            <person name="Zheng W.-S."/>
            <person name="Lu D.-C."/>
            <person name="Du Z.-J."/>
        </authorList>
    </citation>
    <scope>NUCLEOTIDE SEQUENCE [LARGE SCALE GENOMIC DNA]</scope>
    <source>
        <strain evidence="7 8">E85</strain>
    </source>
</reference>
<keyword evidence="3" id="KW-0731">Sigma factor</keyword>
<evidence type="ECO:0000259" key="5">
    <source>
        <dbReference type="Pfam" id="PF04542"/>
    </source>
</evidence>
<accession>A0A2U2N204</accession>
<evidence type="ECO:0000259" key="6">
    <source>
        <dbReference type="Pfam" id="PF08281"/>
    </source>
</evidence>
<dbReference type="PANTHER" id="PTHR43133:SF63">
    <property type="entry name" value="RNA POLYMERASE SIGMA FACTOR FECI-RELATED"/>
    <property type="match status" value="1"/>
</dbReference>
<dbReference type="InterPro" id="IPR039425">
    <property type="entry name" value="RNA_pol_sigma-70-like"/>
</dbReference>
<dbReference type="SUPFAM" id="SSF88659">
    <property type="entry name" value="Sigma3 and sigma4 domains of RNA polymerase sigma factors"/>
    <property type="match status" value="1"/>
</dbReference>
<dbReference type="InterPro" id="IPR013249">
    <property type="entry name" value="RNA_pol_sigma70_r4_t2"/>
</dbReference>
<keyword evidence="8" id="KW-1185">Reference proteome</keyword>
<dbReference type="GO" id="GO:0003677">
    <property type="term" value="F:DNA binding"/>
    <property type="evidence" value="ECO:0007669"/>
    <property type="project" value="InterPro"/>
</dbReference>
<evidence type="ECO:0000313" key="8">
    <source>
        <dbReference type="Proteomes" id="UP000245474"/>
    </source>
</evidence>
<dbReference type="GO" id="GO:0016987">
    <property type="term" value="F:sigma factor activity"/>
    <property type="evidence" value="ECO:0007669"/>
    <property type="project" value="UniProtKB-KW"/>
</dbReference>
<name>A0A2U2N204_9GAMM</name>
<keyword evidence="4" id="KW-0804">Transcription</keyword>
<organism evidence="7 8">
    <name type="scientific">Sediminicurvatus halobius</name>
    <dbReference type="NCBI Taxonomy" id="2182432"/>
    <lineage>
        <taxon>Bacteria</taxon>
        <taxon>Pseudomonadati</taxon>
        <taxon>Pseudomonadota</taxon>
        <taxon>Gammaproteobacteria</taxon>
        <taxon>Chromatiales</taxon>
        <taxon>Ectothiorhodospiraceae</taxon>
        <taxon>Sediminicurvatus</taxon>
    </lineage>
</organism>
<comment type="similarity">
    <text evidence="1">Belongs to the sigma-70 factor family. ECF subfamily.</text>
</comment>
<evidence type="ECO:0000313" key="7">
    <source>
        <dbReference type="EMBL" id="PWG63130.1"/>
    </source>
</evidence>
<dbReference type="PANTHER" id="PTHR43133">
    <property type="entry name" value="RNA POLYMERASE ECF-TYPE SIGMA FACTO"/>
    <property type="match status" value="1"/>
</dbReference>
<dbReference type="GO" id="GO:0006352">
    <property type="term" value="P:DNA-templated transcription initiation"/>
    <property type="evidence" value="ECO:0007669"/>
    <property type="project" value="InterPro"/>
</dbReference>
<comment type="caution">
    <text evidence="7">The sequence shown here is derived from an EMBL/GenBank/DDBJ whole genome shotgun (WGS) entry which is preliminary data.</text>
</comment>
<evidence type="ECO:0000256" key="4">
    <source>
        <dbReference type="ARBA" id="ARBA00023163"/>
    </source>
</evidence>
<sequence length="171" mass="19046">MFETCVVPRSCPLIDTLLLHRDALVSQVLPIVGGRAQAEDVVHELFLRLARRDSDAGVRQPLAFLHRAARNLAQDELRHERMVARHGERQSGLAPEHAPSAEHCSGERQALERVQQALAALPRDCRAAFEMHRLGGYTHREIAAALGISASMVDKHIRRALTACRDALRDE</sequence>
<dbReference type="InterPro" id="IPR013325">
    <property type="entry name" value="RNA_pol_sigma_r2"/>
</dbReference>
<dbReference type="Gene3D" id="1.10.1740.10">
    <property type="match status" value="1"/>
</dbReference>
<keyword evidence="2" id="KW-0805">Transcription regulation</keyword>
<dbReference type="Gene3D" id="1.10.10.10">
    <property type="entry name" value="Winged helix-like DNA-binding domain superfamily/Winged helix DNA-binding domain"/>
    <property type="match status" value="1"/>
</dbReference>
<dbReference type="Pfam" id="PF04542">
    <property type="entry name" value="Sigma70_r2"/>
    <property type="match status" value="1"/>
</dbReference>
<evidence type="ECO:0008006" key="9">
    <source>
        <dbReference type="Google" id="ProtNLM"/>
    </source>
</evidence>
<dbReference type="SUPFAM" id="SSF88946">
    <property type="entry name" value="Sigma2 domain of RNA polymerase sigma factors"/>
    <property type="match status" value="1"/>
</dbReference>
<evidence type="ECO:0000256" key="1">
    <source>
        <dbReference type="ARBA" id="ARBA00010641"/>
    </source>
</evidence>
<dbReference type="AlphaFoldDB" id="A0A2U2N204"/>
<dbReference type="EMBL" id="QFFI01000013">
    <property type="protein sequence ID" value="PWG63130.1"/>
    <property type="molecule type" value="Genomic_DNA"/>
</dbReference>
<protein>
    <recommendedName>
        <fullName evidence="9">RNA polymerase subunit sigma-70</fullName>
    </recommendedName>
</protein>
<dbReference type="InterPro" id="IPR013324">
    <property type="entry name" value="RNA_pol_sigma_r3/r4-like"/>
</dbReference>
<feature type="domain" description="RNA polymerase sigma-70 region 2" evidence="5">
    <location>
        <begin position="20"/>
        <end position="81"/>
    </location>
</feature>
<proteinExistence type="inferred from homology"/>
<dbReference type="InterPro" id="IPR036388">
    <property type="entry name" value="WH-like_DNA-bd_sf"/>
</dbReference>
<feature type="domain" description="RNA polymerase sigma factor 70 region 4 type 2" evidence="6">
    <location>
        <begin position="112"/>
        <end position="164"/>
    </location>
</feature>
<evidence type="ECO:0000256" key="2">
    <source>
        <dbReference type="ARBA" id="ARBA00023015"/>
    </source>
</evidence>
<dbReference type="InterPro" id="IPR007627">
    <property type="entry name" value="RNA_pol_sigma70_r2"/>
</dbReference>
<dbReference type="NCBIfam" id="TIGR02937">
    <property type="entry name" value="sigma70-ECF"/>
    <property type="match status" value="1"/>
</dbReference>
<evidence type="ECO:0000256" key="3">
    <source>
        <dbReference type="ARBA" id="ARBA00023082"/>
    </source>
</evidence>
<dbReference type="InterPro" id="IPR014284">
    <property type="entry name" value="RNA_pol_sigma-70_dom"/>
</dbReference>
<dbReference type="Pfam" id="PF08281">
    <property type="entry name" value="Sigma70_r4_2"/>
    <property type="match status" value="1"/>
</dbReference>